<protein>
    <submittedName>
        <fullName evidence="1">Uncharacterized protein</fullName>
    </submittedName>
</protein>
<dbReference type="Proteomes" id="UP001345827">
    <property type="component" value="Unassembled WGS sequence"/>
</dbReference>
<organism evidence="1 2">
    <name type="scientific">Vermiconidia calcicola</name>
    <dbReference type="NCBI Taxonomy" id="1690605"/>
    <lineage>
        <taxon>Eukaryota</taxon>
        <taxon>Fungi</taxon>
        <taxon>Dikarya</taxon>
        <taxon>Ascomycota</taxon>
        <taxon>Pezizomycotina</taxon>
        <taxon>Dothideomycetes</taxon>
        <taxon>Dothideomycetidae</taxon>
        <taxon>Mycosphaerellales</taxon>
        <taxon>Extremaceae</taxon>
        <taxon>Vermiconidia</taxon>
    </lineage>
</organism>
<reference evidence="1 2" key="1">
    <citation type="submission" date="2023-06" db="EMBL/GenBank/DDBJ databases">
        <title>Black Yeasts Isolated from many extreme environments.</title>
        <authorList>
            <person name="Coleine C."/>
            <person name="Stajich J.E."/>
            <person name="Selbmann L."/>
        </authorList>
    </citation>
    <scope>NUCLEOTIDE SEQUENCE [LARGE SCALE GENOMIC DNA]</scope>
    <source>
        <strain evidence="1 2">CCFEE 5887</strain>
    </source>
</reference>
<name>A0AAV9Q4V0_9PEZI</name>
<sequence length="209" mass="23911">MPQTQPVGPRAPKDDFMKALGLSTTDPRHEGYYRAMREEAIAVYNGLNADRSSLIDEKRTDKSTSPPFFWHHIRPERRRQAIIDTWQHAKPGTIQRTLFDQGATTGEHAPNWVTLWLLYSVFRSRDIRNNRNRRAGEGGSGGSESIVPFRTRERLNSEQVSHQVAQIQQYSIQLETNMYAADIKVKRVVTVIPCVLVRDEVWVVLGIGQ</sequence>
<gene>
    <name evidence="1" type="ORF">LTR25_007196</name>
</gene>
<evidence type="ECO:0000313" key="1">
    <source>
        <dbReference type="EMBL" id="KAK5533331.1"/>
    </source>
</evidence>
<proteinExistence type="predicted"/>
<dbReference type="AlphaFoldDB" id="A0AAV9Q4V0"/>
<evidence type="ECO:0000313" key="2">
    <source>
        <dbReference type="Proteomes" id="UP001345827"/>
    </source>
</evidence>
<accession>A0AAV9Q4V0</accession>
<keyword evidence="2" id="KW-1185">Reference proteome</keyword>
<comment type="caution">
    <text evidence="1">The sequence shown here is derived from an EMBL/GenBank/DDBJ whole genome shotgun (WGS) entry which is preliminary data.</text>
</comment>
<dbReference type="EMBL" id="JAXLQG010000013">
    <property type="protein sequence ID" value="KAK5533331.1"/>
    <property type="molecule type" value="Genomic_DNA"/>
</dbReference>